<protein>
    <submittedName>
        <fullName evidence="1">Membrane protein</fullName>
    </submittedName>
</protein>
<organism evidence="1 2">
    <name type="scientific">Klebsiella variicola</name>
    <dbReference type="NCBI Taxonomy" id="244366"/>
    <lineage>
        <taxon>Bacteria</taxon>
        <taxon>Pseudomonadati</taxon>
        <taxon>Pseudomonadota</taxon>
        <taxon>Gammaproteobacteria</taxon>
        <taxon>Enterobacterales</taxon>
        <taxon>Enterobacteriaceae</taxon>
        <taxon>Klebsiella/Raoultella group</taxon>
        <taxon>Klebsiella</taxon>
        <taxon>Klebsiella pneumoniae complex</taxon>
    </lineage>
</organism>
<reference evidence="1 2" key="1">
    <citation type="submission" date="2018-06" db="EMBL/GenBank/DDBJ databases">
        <authorList>
            <consortium name="Pathogen Informatics"/>
            <person name="Doyle S."/>
        </authorList>
    </citation>
    <scope>NUCLEOTIDE SEQUENCE [LARGE SCALE GENOMIC DNA]</scope>
    <source>
        <strain evidence="1 2">NCTC9177</strain>
    </source>
</reference>
<evidence type="ECO:0000313" key="2">
    <source>
        <dbReference type="Proteomes" id="UP000254545"/>
    </source>
</evidence>
<gene>
    <name evidence="1" type="ORF">NCTC9177_06058</name>
</gene>
<dbReference type="EMBL" id="UGKR01000003">
    <property type="protein sequence ID" value="STS92127.1"/>
    <property type="molecule type" value="Genomic_DNA"/>
</dbReference>
<dbReference type="AlphaFoldDB" id="A0A7H4MP77"/>
<dbReference type="Proteomes" id="UP000254545">
    <property type="component" value="Unassembled WGS sequence"/>
</dbReference>
<comment type="caution">
    <text evidence="1">The sequence shown here is derived from an EMBL/GenBank/DDBJ whole genome shotgun (WGS) entry which is preliminary data.</text>
</comment>
<name>A0A7H4MP77_KLEVA</name>
<evidence type="ECO:0000313" key="1">
    <source>
        <dbReference type="EMBL" id="STS92127.1"/>
    </source>
</evidence>
<proteinExistence type="predicted"/>
<accession>A0A7H4MP77</accession>
<sequence length="52" mass="5903">MADIFYPDEYLPMPLMDGYGFKPISPLLRTEMTSGRAQQRKAIYLNTHPGIG</sequence>